<dbReference type="InterPro" id="IPR051258">
    <property type="entry name" value="Diverse_Substrate_Transporter"/>
</dbReference>
<comment type="subcellular location">
    <subcellularLocation>
        <location evidence="1">Cell membrane</location>
        <topology evidence="1">Multi-pass membrane protein</topology>
    </subcellularLocation>
</comment>
<gene>
    <name evidence="8" type="ORF">Aam_061_004</name>
</gene>
<dbReference type="GO" id="GO:0005886">
    <property type="term" value="C:plasma membrane"/>
    <property type="evidence" value="ECO:0007669"/>
    <property type="project" value="UniProtKB-SubCell"/>
</dbReference>
<sequence length="292" mass="30621">MSRLTANSLLLLAAALWGGGFVAQAEAGGYMNAGWYTGLRFILAFLAVLPLGLAEARRSSFRLSGVGGMALLALVFAISTLLQQWALSFTSVTHAGFLTGLYVIFVPVLEVLFFRRTPHPLVWFAALLALAGTWFLGDGFDHIGLGDWLVILSALGFAVQILLMQHVARGSARPVAAALSQSAACVFMGCGVGAFGGLPSWEGISGCMPQLFYGGVISGGIGFLLQAVCQRHTGATDTAVMLMAESLFAAIFAAILLHERLSGTGWLGCGLLFTALVLAQIGPVLISRRALA</sequence>
<feature type="domain" description="EamA" evidence="7">
    <location>
        <begin position="7"/>
        <end position="136"/>
    </location>
</feature>
<dbReference type="Proteomes" id="UP000032668">
    <property type="component" value="Unassembled WGS sequence"/>
</dbReference>
<feature type="transmembrane region" description="Helical" evidence="6">
    <location>
        <begin position="92"/>
        <end position="114"/>
    </location>
</feature>
<feature type="transmembrane region" description="Helical" evidence="6">
    <location>
        <begin position="175"/>
        <end position="198"/>
    </location>
</feature>
<keyword evidence="2" id="KW-1003">Cell membrane</keyword>
<dbReference type="EMBL" id="BANC01000060">
    <property type="protein sequence ID" value="GAN80885.1"/>
    <property type="molecule type" value="Genomic_DNA"/>
</dbReference>
<evidence type="ECO:0000313" key="9">
    <source>
        <dbReference type="Proteomes" id="UP000032668"/>
    </source>
</evidence>
<feature type="transmembrane region" description="Helical" evidence="6">
    <location>
        <begin position="240"/>
        <end position="258"/>
    </location>
</feature>
<evidence type="ECO:0000256" key="4">
    <source>
        <dbReference type="ARBA" id="ARBA00022989"/>
    </source>
</evidence>
<feature type="transmembrane region" description="Helical" evidence="6">
    <location>
        <begin position="143"/>
        <end position="163"/>
    </location>
</feature>
<evidence type="ECO:0000256" key="1">
    <source>
        <dbReference type="ARBA" id="ARBA00004651"/>
    </source>
</evidence>
<evidence type="ECO:0000256" key="6">
    <source>
        <dbReference type="SAM" id="Phobius"/>
    </source>
</evidence>
<dbReference type="InterPro" id="IPR037185">
    <property type="entry name" value="EmrE-like"/>
</dbReference>
<dbReference type="OrthoDB" id="9804865at2"/>
<evidence type="ECO:0000313" key="8">
    <source>
        <dbReference type="EMBL" id="GAN80885.1"/>
    </source>
</evidence>
<keyword evidence="5 6" id="KW-0472">Membrane</keyword>
<proteinExistence type="predicted"/>
<evidence type="ECO:0000259" key="7">
    <source>
        <dbReference type="Pfam" id="PF00892"/>
    </source>
</evidence>
<protein>
    <recommendedName>
        <fullName evidence="7">EamA domain-containing protein</fullName>
    </recommendedName>
</protein>
<organism evidence="8 9">
    <name type="scientific">Acidocella aminolytica 101 = DSM 11237</name>
    <dbReference type="NCBI Taxonomy" id="1120923"/>
    <lineage>
        <taxon>Bacteria</taxon>
        <taxon>Pseudomonadati</taxon>
        <taxon>Pseudomonadota</taxon>
        <taxon>Alphaproteobacteria</taxon>
        <taxon>Acetobacterales</taxon>
        <taxon>Acidocellaceae</taxon>
        <taxon>Acidocella</taxon>
    </lineage>
</organism>
<name>A0A0D6PGI3_9PROT</name>
<keyword evidence="3 6" id="KW-0812">Transmembrane</keyword>
<feature type="transmembrane region" description="Helical" evidence="6">
    <location>
        <begin position="121"/>
        <end position="137"/>
    </location>
</feature>
<dbReference type="Pfam" id="PF00892">
    <property type="entry name" value="EamA"/>
    <property type="match status" value="2"/>
</dbReference>
<keyword evidence="9" id="KW-1185">Reference proteome</keyword>
<comment type="caution">
    <text evidence="8">The sequence shown here is derived from an EMBL/GenBank/DDBJ whole genome shotgun (WGS) entry which is preliminary data.</text>
</comment>
<feature type="domain" description="EamA" evidence="7">
    <location>
        <begin position="145"/>
        <end position="278"/>
    </location>
</feature>
<dbReference type="PANTHER" id="PTHR42920">
    <property type="entry name" value="OS03G0707200 PROTEIN-RELATED"/>
    <property type="match status" value="1"/>
</dbReference>
<dbReference type="InterPro" id="IPR000620">
    <property type="entry name" value="EamA_dom"/>
</dbReference>
<reference evidence="8 9" key="1">
    <citation type="submission" date="2012-11" db="EMBL/GenBank/DDBJ databases">
        <title>Whole genome sequence of Acidocella aminolytica 101 = DSM 11237.</title>
        <authorList>
            <person name="Azuma Y."/>
            <person name="Higashiura N."/>
            <person name="Hirakawa H."/>
            <person name="Matsushita K."/>
        </authorList>
    </citation>
    <scope>NUCLEOTIDE SEQUENCE [LARGE SCALE GENOMIC DNA]</scope>
    <source>
        <strain evidence="9">101 / DSM 11237</strain>
    </source>
</reference>
<keyword evidence="4 6" id="KW-1133">Transmembrane helix</keyword>
<dbReference type="SUPFAM" id="SSF103481">
    <property type="entry name" value="Multidrug resistance efflux transporter EmrE"/>
    <property type="match status" value="2"/>
</dbReference>
<feature type="transmembrane region" description="Helical" evidence="6">
    <location>
        <begin position="210"/>
        <end position="228"/>
    </location>
</feature>
<dbReference type="STRING" id="1120923.SAMN02746095_02183"/>
<feature type="transmembrane region" description="Helical" evidence="6">
    <location>
        <begin position="66"/>
        <end position="86"/>
    </location>
</feature>
<accession>A0A0D6PGI3</accession>
<evidence type="ECO:0000256" key="2">
    <source>
        <dbReference type="ARBA" id="ARBA00022475"/>
    </source>
</evidence>
<dbReference type="RefSeq" id="WP_048879279.1">
    <property type="nucleotide sequence ID" value="NZ_BANC01000060.1"/>
</dbReference>
<dbReference type="PANTHER" id="PTHR42920:SF5">
    <property type="entry name" value="EAMA DOMAIN-CONTAINING PROTEIN"/>
    <property type="match status" value="1"/>
</dbReference>
<dbReference type="AlphaFoldDB" id="A0A0D6PGI3"/>
<feature type="transmembrane region" description="Helical" evidence="6">
    <location>
        <begin position="264"/>
        <end position="286"/>
    </location>
</feature>
<evidence type="ECO:0000256" key="5">
    <source>
        <dbReference type="ARBA" id="ARBA00023136"/>
    </source>
</evidence>
<evidence type="ECO:0000256" key="3">
    <source>
        <dbReference type="ARBA" id="ARBA00022692"/>
    </source>
</evidence>
<feature type="transmembrane region" description="Helical" evidence="6">
    <location>
        <begin position="35"/>
        <end position="54"/>
    </location>
</feature>